<proteinExistence type="predicted"/>
<feature type="transmembrane region" description="Helical" evidence="1">
    <location>
        <begin position="51"/>
        <end position="78"/>
    </location>
</feature>
<evidence type="ECO:0000313" key="3">
    <source>
        <dbReference type="Proteomes" id="UP000184314"/>
    </source>
</evidence>
<gene>
    <name evidence="2" type="ORF">SAMN04488007_0783</name>
</gene>
<name>A0A1M6KGT7_9FLAO</name>
<dbReference type="Proteomes" id="UP000184314">
    <property type="component" value="Unassembled WGS sequence"/>
</dbReference>
<dbReference type="EMBL" id="FQZX01000001">
    <property type="protein sequence ID" value="SHJ58173.1"/>
    <property type="molecule type" value="Genomic_DNA"/>
</dbReference>
<feature type="transmembrane region" description="Helical" evidence="1">
    <location>
        <begin position="85"/>
        <end position="104"/>
    </location>
</feature>
<accession>A0A1M6KGT7</accession>
<keyword evidence="1" id="KW-1133">Transmembrane helix</keyword>
<evidence type="ECO:0000256" key="1">
    <source>
        <dbReference type="SAM" id="Phobius"/>
    </source>
</evidence>
<keyword evidence="1" id="KW-0472">Membrane</keyword>
<feature type="transmembrane region" description="Helical" evidence="1">
    <location>
        <begin position="116"/>
        <end position="132"/>
    </location>
</feature>
<keyword evidence="3" id="KW-1185">Reference proteome</keyword>
<sequence length="134" mass="14885">MNTFYNNATEITILLFLIITFLQSGFDKITDWNGNISWLKEHFSATPFKNIVPLLVGIILVTEIVAGILCSVGIYQMLTSGGRTIAFNGAILSAITLLMLLFGQRIAKDYEGAKTIAVYFIPTIILLFLLQVHK</sequence>
<organism evidence="2 3">
    <name type="scientific">Maribacter aquivivus</name>
    <dbReference type="NCBI Taxonomy" id="228958"/>
    <lineage>
        <taxon>Bacteria</taxon>
        <taxon>Pseudomonadati</taxon>
        <taxon>Bacteroidota</taxon>
        <taxon>Flavobacteriia</taxon>
        <taxon>Flavobacteriales</taxon>
        <taxon>Flavobacteriaceae</taxon>
        <taxon>Maribacter</taxon>
    </lineage>
</organism>
<dbReference type="STRING" id="228958.SAMN04488007_0783"/>
<protein>
    <submittedName>
        <fullName evidence="2">DoxX protein</fullName>
    </submittedName>
</protein>
<dbReference type="OrthoDB" id="957977at2"/>
<dbReference type="AlphaFoldDB" id="A0A1M6KGT7"/>
<evidence type="ECO:0000313" key="2">
    <source>
        <dbReference type="EMBL" id="SHJ58173.1"/>
    </source>
</evidence>
<keyword evidence="1" id="KW-0812">Transmembrane</keyword>
<dbReference type="RefSeq" id="WP_073241428.1">
    <property type="nucleotide sequence ID" value="NZ_FQZX01000001.1"/>
</dbReference>
<reference evidence="3" key="1">
    <citation type="submission" date="2016-11" db="EMBL/GenBank/DDBJ databases">
        <authorList>
            <person name="Varghese N."/>
            <person name="Submissions S."/>
        </authorList>
    </citation>
    <scope>NUCLEOTIDE SEQUENCE [LARGE SCALE GENOMIC DNA]</scope>
    <source>
        <strain evidence="3">DSM 16478</strain>
    </source>
</reference>